<dbReference type="PANTHER" id="PTHR39075:SF1">
    <property type="entry name" value="FI19908P1"/>
    <property type="match status" value="1"/>
</dbReference>
<dbReference type="EMBL" id="ATLV01012360">
    <property type="status" value="NOT_ANNOTATED_CDS"/>
    <property type="molecule type" value="Genomic_DNA"/>
</dbReference>
<name>A0A084VF26_ANOSI</name>
<feature type="region of interest" description="Disordered" evidence="1">
    <location>
        <begin position="1"/>
        <end position="24"/>
    </location>
</feature>
<evidence type="ECO:0000256" key="1">
    <source>
        <dbReference type="SAM" id="MobiDB-lite"/>
    </source>
</evidence>
<sequence>MFSSSAYHERLATGDGPASHPKHTFNPAAKPFVCPSKRTGAMYGGDTAGDSNYTYDTARKPDVGFIGPTYVPVNTRIWSSVGRTSPDPVSPVQSQLPAGINPMCNGLLKMCMEPPAHHANCPANQASFGPILHPGGFLQLNLRDGIMVALTLNSLKVINKRMNIAISVSGDSTTVAMRHPNGIIYQYGAQVDIVACDAKKSNHFIRYARMWHKGISFTSDRCALIYLVDSAGTRTTSETITMDLEADYVNQVFYK</sequence>
<dbReference type="OrthoDB" id="6287170at2759"/>
<accession>A0A084VF26</accession>
<keyword evidence="4" id="KW-1185">Reference proteome</keyword>
<proteinExistence type="predicted"/>
<dbReference type="EnsemblMetazoa" id="ASIC003760-RA">
    <property type="protein sequence ID" value="ASIC003760-PA"/>
    <property type="gene ID" value="ASIC003760"/>
</dbReference>
<protein>
    <submittedName>
        <fullName evidence="2">AGAP007678-PA-like protein</fullName>
    </submittedName>
</protein>
<dbReference type="VEuPathDB" id="VectorBase:ASIS010133"/>
<dbReference type="PANTHER" id="PTHR39075">
    <property type="entry name" value="FI19908P1"/>
    <property type="match status" value="1"/>
</dbReference>
<evidence type="ECO:0000313" key="2">
    <source>
        <dbReference type="EMBL" id="KFB36570.1"/>
    </source>
</evidence>
<reference evidence="3" key="2">
    <citation type="submission" date="2020-05" db="UniProtKB">
        <authorList>
            <consortium name="EnsemblMetazoa"/>
        </authorList>
    </citation>
    <scope>IDENTIFICATION</scope>
</reference>
<gene>
    <name evidence="2" type="ORF">ZHAS_00003760</name>
</gene>
<dbReference type="AlphaFoldDB" id="A0A084VF26"/>
<organism evidence="3 4">
    <name type="scientific">Anopheles sinensis</name>
    <name type="common">Mosquito</name>
    <dbReference type="NCBI Taxonomy" id="74873"/>
    <lineage>
        <taxon>Eukaryota</taxon>
        <taxon>Metazoa</taxon>
        <taxon>Ecdysozoa</taxon>
        <taxon>Arthropoda</taxon>
        <taxon>Hexapoda</taxon>
        <taxon>Insecta</taxon>
        <taxon>Pterygota</taxon>
        <taxon>Neoptera</taxon>
        <taxon>Endopterygota</taxon>
        <taxon>Diptera</taxon>
        <taxon>Nematocera</taxon>
        <taxon>Culicoidea</taxon>
        <taxon>Culicidae</taxon>
        <taxon>Anophelinae</taxon>
        <taxon>Anopheles</taxon>
    </lineage>
</organism>
<dbReference type="EMBL" id="KE524785">
    <property type="protein sequence ID" value="KFB36570.1"/>
    <property type="molecule type" value="Genomic_DNA"/>
</dbReference>
<reference evidence="2 4" key="1">
    <citation type="journal article" date="2014" name="BMC Genomics">
        <title>Genome sequence of Anopheles sinensis provides insight into genetics basis of mosquito competence for malaria parasites.</title>
        <authorList>
            <person name="Zhou D."/>
            <person name="Zhang D."/>
            <person name="Ding G."/>
            <person name="Shi L."/>
            <person name="Hou Q."/>
            <person name="Ye Y."/>
            <person name="Xu Y."/>
            <person name="Zhou H."/>
            <person name="Xiong C."/>
            <person name="Li S."/>
            <person name="Yu J."/>
            <person name="Hong S."/>
            <person name="Yu X."/>
            <person name="Zou P."/>
            <person name="Chen C."/>
            <person name="Chang X."/>
            <person name="Wang W."/>
            <person name="Lv Y."/>
            <person name="Sun Y."/>
            <person name="Ma L."/>
            <person name="Shen B."/>
            <person name="Zhu C."/>
        </authorList>
    </citation>
    <scope>NUCLEOTIDE SEQUENCE [LARGE SCALE GENOMIC DNA]</scope>
</reference>
<evidence type="ECO:0000313" key="3">
    <source>
        <dbReference type="EnsemblMetazoa" id="ASIC003760-PA"/>
    </source>
</evidence>
<dbReference type="STRING" id="74873.A0A084VF26"/>
<dbReference type="GO" id="GO:0005615">
    <property type="term" value="C:extracellular space"/>
    <property type="evidence" value="ECO:0007669"/>
    <property type="project" value="TreeGrafter"/>
</dbReference>
<dbReference type="VEuPathDB" id="VectorBase:ASIC003760"/>
<dbReference type="Proteomes" id="UP000030765">
    <property type="component" value="Unassembled WGS sequence"/>
</dbReference>
<evidence type="ECO:0000313" key="4">
    <source>
        <dbReference type="Proteomes" id="UP000030765"/>
    </source>
</evidence>